<evidence type="ECO:0000259" key="4">
    <source>
        <dbReference type="SMART" id="SM00922"/>
    </source>
</evidence>
<evidence type="ECO:0000313" key="5">
    <source>
        <dbReference type="EMBL" id="GMG81524.1"/>
    </source>
</evidence>
<accession>A0ABQ6LLI2</accession>
<evidence type="ECO:0000256" key="1">
    <source>
        <dbReference type="ARBA" id="ARBA00001946"/>
    </source>
</evidence>
<dbReference type="InterPro" id="IPR029065">
    <property type="entry name" value="Enolase_C-like"/>
</dbReference>
<feature type="domain" description="Mandelate racemase/muconate lactonizing enzyme C-terminal" evidence="4">
    <location>
        <begin position="143"/>
        <end position="240"/>
    </location>
</feature>
<dbReference type="InterPro" id="IPR036849">
    <property type="entry name" value="Enolase-like_C_sf"/>
</dbReference>
<dbReference type="RefSeq" id="WP_285670182.1">
    <property type="nucleotide sequence ID" value="NZ_BSYI01000004.1"/>
</dbReference>
<keyword evidence="2" id="KW-0479">Metal-binding</keyword>
<dbReference type="InterPro" id="IPR046945">
    <property type="entry name" value="RHMD-like"/>
</dbReference>
<dbReference type="Gene3D" id="3.30.390.10">
    <property type="entry name" value="Enolase-like, N-terminal domain"/>
    <property type="match status" value="1"/>
</dbReference>
<proteinExistence type="predicted"/>
<gene>
    <name evidence="5" type="ORF">LNKW23_07370</name>
</gene>
<dbReference type="PANTHER" id="PTHR13794:SF58">
    <property type="entry name" value="MITOCHONDRIAL ENOLASE SUPERFAMILY MEMBER 1"/>
    <property type="match status" value="1"/>
</dbReference>
<dbReference type="EMBL" id="BSYI01000004">
    <property type="protein sequence ID" value="GMG81524.1"/>
    <property type="molecule type" value="Genomic_DNA"/>
</dbReference>
<dbReference type="InterPro" id="IPR013341">
    <property type="entry name" value="Mandelate_racemase_N_dom"/>
</dbReference>
<dbReference type="SMART" id="SM00922">
    <property type="entry name" value="MR_MLE"/>
    <property type="match status" value="1"/>
</dbReference>
<dbReference type="SUPFAM" id="SSF51604">
    <property type="entry name" value="Enolase C-terminal domain-like"/>
    <property type="match status" value="1"/>
</dbReference>
<dbReference type="Gene3D" id="3.20.20.120">
    <property type="entry name" value="Enolase-like C-terminal domain"/>
    <property type="match status" value="1"/>
</dbReference>
<sequence>MPAALVEGIELVAIGPGGERVTWSSHLGEMYEALVIARLTLSNGIEAIAGQTVYTEHEFDRSVFSAAALMAPFVLGRNILDIPQIYSDMRGRYVPLGHLATSLFDIALHDGKAKTLGLPIYQMLGAVRDRIPAYASSPLLPDDDAYLAYCHRMIDRGYRAIKIHPYCRFHDDLRLVKRLREEFAGQGIGWILDADANYSLNQALRMGRVLDASGWEFFEAPIPDSDLSGYKALSDALDTDVICGGNSVPDLRLIQLALQMRSWDRSRFDVTGIGGFTGGNEGMAISRAHGMKCEVQSWGYTLTQAANLHLMLANENCDFFEQAAPFEKYEFGARQVIRPDRDGFVQPSGLPGLGVEMDWGAVEPFVYCRRSFPA</sequence>
<evidence type="ECO:0000256" key="2">
    <source>
        <dbReference type="ARBA" id="ARBA00022723"/>
    </source>
</evidence>
<dbReference type="InterPro" id="IPR013342">
    <property type="entry name" value="Mandelate_racemase_C"/>
</dbReference>
<dbReference type="PANTHER" id="PTHR13794">
    <property type="entry name" value="ENOLASE SUPERFAMILY, MANDELATE RACEMASE"/>
    <property type="match status" value="1"/>
</dbReference>
<comment type="cofactor">
    <cofactor evidence="1">
        <name>Mg(2+)</name>
        <dbReference type="ChEBI" id="CHEBI:18420"/>
    </cofactor>
</comment>
<dbReference type="SUPFAM" id="SSF54826">
    <property type="entry name" value="Enolase N-terminal domain-like"/>
    <property type="match status" value="1"/>
</dbReference>
<dbReference type="Pfam" id="PF02746">
    <property type="entry name" value="MR_MLE_N"/>
    <property type="match status" value="1"/>
</dbReference>
<reference evidence="5 6" key="1">
    <citation type="submission" date="2023-04" db="EMBL/GenBank/DDBJ databases">
        <title>Marinoamorphus aggregata gen. nov., sp. Nov., isolate from tissue of brittle star Ophioplocus japonicus.</title>
        <authorList>
            <person name="Kawano K."/>
            <person name="Sawayama S."/>
            <person name="Nakagawa S."/>
        </authorList>
    </citation>
    <scope>NUCLEOTIDE SEQUENCE [LARGE SCALE GENOMIC DNA]</scope>
    <source>
        <strain evidence="5 6">NKW23</strain>
    </source>
</reference>
<comment type="caution">
    <text evidence="5">The sequence shown here is derived from an EMBL/GenBank/DDBJ whole genome shotgun (WGS) entry which is preliminary data.</text>
</comment>
<organism evidence="5 6">
    <name type="scientific">Paralimibaculum aggregatum</name>
    <dbReference type="NCBI Taxonomy" id="3036245"/>
    <lineage>
        <taxon>Bacteria</taxon>
        <taxon>Pseudomonadati</taxon>
        <taxon>Pseudomonadota</taxon>
        <taxon>Alphaproteobacteria</taxon>
        <taxon>Rhodobacterales</taxon>
        <taxon>Paracoccaceae</taxon>
        <taxon>Paralimibaculum</taxon>
    </lineage>
</organism>
<name>A0ABQ6LLI2_9RHOB</name>
<keyword evidence="6" id="KW-1185">Reference proteome</keyword>
<evidence type="ECO:0000256" key="3">
    <source>
        <dbReference type="ARBA" id="ARBA00022842"/>
    </source>
</evidence>
<evidence type="ECO:0000313" key="6">
    <source>
        <dbReference type="Proteomes" id="UP001239909"/>
    </source>
</evidence>
<dbReference type="Pfam" id="PF13378">
    <property type="entry name" value="MR_MLE_C"/>
    <property type="match status" value="1"/>
</dbReference>
<dbReference type="InterPro" id="IPR029017">
    <property type="entry name" value="Enolase-like_N"/>
</dbReference>
<dbReference type="Proteomes" id="UP001239909">
    <property type="component" value="Unassembled WGS sequence"/>
</dbReference>
<keyword evidence="3" id="KW-0460">Magnesium</keyword>
<protein>
    <submittedName>
        <fullName evidence="5">Mandelate racemase family protein</fullName>
    </submittedName>
</protein>